<dbReference type="EMBL" id="CP000816">
    <property type="protein sequence ID" value="ABU81525.1"/>
    <property type="molecule type" value="Genomic_DNA"/>
</dbReference>
<evidence type="ECO:0000313" key="8">
    <source>
        <dbReference type="Proteomes" id="UP000000262"/>
    </source>
</evidence>
<dbReference type="HOGENOM" id="CLU_028780_2_0_2"/>
<sequence>MRITEEALEVVKHYPLCDHCLGSLFARLGKGLGNEHRGEAIRRVIIMELDRMVREGEIKKEEAEKIMSNFDSDEVEELAKNMGYSVRRRSCYVCGGKWRELVEEWSKKVVDALKEYEFDTFLVGCSDCGGMVERQREIISAFRLPYAESVKNSLKREVGKRVKELLGKEPDFEDPHVVAIMNLREDKVDLQIKPVFIYGIYKKKARNVSQSEWKYPYSVERAVRKALSPFGGEVVLHASGREDVDVRALGTGRPFVAEVKRPKRRRLPVEGSEYEDELVWLRFERYVNRDWVQRVKGDESKKEKVYLALVYVPEGVDEGDLRALEEFFEDVTIKQRTPKRVLHRRADVVRERKVYWVKARKLNDKSFEALIKAQGGLYIKELVSGDEGRTEPSFSSFLGKEATCASLDVVWVSLPQAELRGGGEERG</sequence>
<dbReference type="Pfam" id="PF22023">
    <property type="entry name" value="Pus10_THUMP_arc"/>
    <property type="match status" value="1"/>
</dbReference>
<dbReference type="Gene3D" id="3.30.70.2510">
    <property type="match status" value="1"/>
</dbReference>
<dbReference type="eggNOG" id="arCOG01015">
    <property type="taxonomic scope" value="Archaea"/>
</dbReference>
<dbReference type="EC" id="5.4.99.25" evidence="5"/>
<proteinExistence type="inferred from homology"/>
<dbReference type="OrthoDB" id="10348at2157"/>
<dbReference type="AlphaFoldDB" id="A8A9C3"/>
<dbReference type="InterPro" id="IPR020103">
    <property type="entry name" value="PsdUridine_synth_cat_dom_sf"/>
</dbReference>
<evidence type="ECO:0000259" key="6">
    <source>
        <dbReference type="PROSITE" id="PS51165"/>
    </source>
</evidence>
<dbReference type="GO" id="GO:0031119">
    <property type="term" value="P:tRNA pseudouridine synthesis"/>
    <property type="evidence" value="ECO:0007669"/>
    <property type="project" value="UniProtKB-UniRule"/>
</dbReference>
<evidence type="ECO:0000256" key="2">
    <source>
        <dbReference type="ARBA" id="ARBA00022694"/>
    </source>
</evidence>
<dbReference type="SMART" id="SM00981">
    <property type="entry name" value="THUMP"/>
    <property type="match status" value="1"/>
</dbReference>
<organism evidence="7 8">
    <name type="scientific">Ignicoccus hospitalis (strain KIN4/I / DSM 18386 / JCM 14125)</name>
    <dbReference type="NCBI Taxonomy" id="453591"/>
    <lineage>
        <taxon>Archaea</taxon>
        <taxon>Thermoproteota</taxon>
        <taxon>Thermoprotei</taxon>
        <taxon>Desulfurococcales</taxon>
        <taxon>Desulfurococcaceae</taxon>
        <taxon>Ignicoccus</taxon>
    </lineage>
</organism>
<keyword evidence="4 5" id="KW-0413">Isomerase</keyword>
<dbReference type="PANTHER" id="PTHR21568:SF0">
    <property type="entry name" value="TRNA PSEUDOURIDINE SYNTHASE PUS10"/>
    <property type="match status" value="1"/>
</dbReference>
<dbReference type="FunFam" id="3.30.70.3190:FF:000001">
    <property type="entry name" value="tRNA pseudouridine synthase Pus10"/>
    <property type="match status" value="1"/>
</dbReference>
<feature type="domain" description="THUMP" evidence="6">
    <location>
        <begin position="76"/>
        <end position="194"/>
    </location>
</feature>
<evidence type="ECO:0000256" key="1">
    <source>
        <dbReference type="ARBA" id="ARBA00009652"/>
    </source>
</evidence>
<dbReference type="GO" id="GO:0160148">
    <property type="term" value="F:tRNA pseudouridine(55) synthase activity"/>
    <property type="evidence" value="ECO:0007669"/>
    <property type="project" value="UniProtKB-EC"/>
</dbReference>
<dbReference type="Gene3D" id="3.30.70.3190">
    <property type="match status" value="1"/>
</dbReference>
<dbReference type="STRING" id="453591.Igni_0342"/>
<dbReference type="HAMAP" id="MF_01893">
    <property type="entry name" value="Pus10_arch"/>
    <property type="match status" value="1"/>
</dbReference>
<dbReference type="NCBIfam" id="TIGR01213">
    <property type="entry name" value="pseudo_Pus10arc"/>
    <property type="match status" value="1"/>
</dbReference>
<dbReference type="PANTHER" id="PTHR21568">
    <property type="entry name" value="TRNA PSEUDOURIDINE SYNTHASE PUS10"/>
    <property type="match status" value="1"/>
</dbReference>
<evidence type="ECO:0000256" key="4">
    <source>
        <dbReference type="ARBA" id="ARBA00023235"/>
    </source>
</evidence>
<comment type="catalytic activity">
    <reaction evidence="5">
        <text>uridine(54) in tRNA = pseudouridine(54) in tRNA</text>
        <dbReference type="Rhea" id="RHEA:57876"/>
        <dbReference type="Rhea" id="RHEA-COMP:10193"/>
        <dbReference type="Rhea" id="RHEA-COMP:14141"/>
        <dbReference type="ChEBI" id="CHEBI:65314"/>
        <dbReference type="ChEBI" id="CHEBI:65315"/>
    </reaction>
</comment>
<dbReference type="InterPro" id="IPR048741">
    <property type="entry name" value="Pus10-like_C"/>
</dbReference>
<feature type="active site" description="Nucleophile" evidence="5">
    <location>
        <position position="243"/>
    </location>
</feature>
<dbReference type="SUPFAM" id="SSF55120">
    <property type="entry name" value="Pseudouridine synthase"/>
    <property type="match status" value="1"/>
</dbReference>
<dbReference type="Proteomes" id="UP000000262">
    <property type="component" value="Chromosome"/>
</dbReference>
<dbReference type="KEGG" id="iho:Igni_0342"/>
<dbReference type="GO" id="GO:0000049">
    <property type="term" value="F:tRNA binding"/>
    <property type="evidence" value="ECO:0007669"/>
    <property type="project" value="InterPro"/>
</dbReference>
<keyword evidence="8" id="KW-1185">Reference proteome</keyword>
<dbReference type="PhylomeDB" id="A8A9C3"/>
<comment type="similarity">
    <text evidence="1 5">Belongs to the pseudouridine synthase Pus10 family.</text>
</comment>
<evidence type="ECO:0000256" key="3">
    <source>
        <dbReference type="ARBA" id="ARBA00022884"/>
    </source>
</evidence>
<feature type="binding site" evidence="5">
    <location>
        <position position="306"/>
    </location>
    <ligand>
        <name>substrate</name>
    </ligand>
</feature>
<dbReference type="PROSITE" id="PS51165">
    <property type="entry name" value="THUMP"/>
    <property type="match status" value="1"/>
</dbReference>
<feature type="binding site" evidence="5">
    <location>
        <position position="378"/>
    </location>
    <ligand>
        <name>substrate</name>
    </ligand>
</feature>
<comment type="function">
    <text evidence="5">Responsible for synthesis of pseudouridine from uracil-54 and uracil-55 in the psi GC loop of transfer RNAs.</text>
</comment>
<accession>A8A9C3</accession>
<keyword evidence="3 5" id="KW-0694">RNA-binding</keyword>
<dbReference type="RefSeq" id="WP_011998377.1">
    <property type="nucleotide sequence ID" value="NC_009776.1"/>
</dbReference>
<dbReference type="InterPro" id="IPR039894">
    <property type="entry name" value="Pus10-like"/>
</dbReference>
<protein>
    <recommendedName>
        <fullName evidence="5">tRNA pseudouridine synthase Pus10</fullName>
        <ecNumber evidence="5">5.4.99.25</ecNumber>
    </recommendedName>
    <alternativeName>
        <fullName evidence="5">tRNA pseudouridine 54/55 synthase</fullName>
        <shortName evidence="5">Psi54/55 synthase</shortName>
    </alternativeName>
</protein>
<dbReference type="Pfam" id="PF21238">
    <property type="entry name" value="Pus10_C"/>
    <property type="match status" value="1"/>
</dbReference>
<comment type="catalytic activity">
    <reaction evidence="5">
        <text>uridine(55) in tRNA = pseudouridine(55) in tRNA</text>
        <dbReference type="Rhea" id="RHEA:42532"/>
        <dbReference type="Rhea" id="RHEA-COMP:10101"/>
        <dbReference type="Rhea" id="RHEA-COMP:10102"/>
        <dbReference type="ChEBI" id="CHEBI:65314"/>
        <dbReference type="ChEBI" id="CHEBI:65315"/>
        <dbReference type="EC" id="5.4.99.25"/>
    </reaction>
</comment>
<dbReference type="InterPro" id="IPR055174">
    <property type="entry name" value="Pus10_THUMP_arc"/>
</dbReference>
<dbReference type="InterPro" id="IPR004114">
    <property type="entry name" value="THUMP_dom"/>
</dbReference>
<gene>
    <name evidence="5" type="primary">pus10</name>
    <name evidence="7" type="ordered locus">Igni_0342</name>
</gene>
<keyword evidence="2 5" id="KW-0819">tRNA processing</keyword>
<name>A8A9C3_IGNH4</name>
<reference evidence="7 8" key="1">
    <citation type="journal article" date="2008" name="Genome Biol.">
        <title>A genomic analysis of the archaeal system Ignicoccus hospitalis-Nanoarchaeum equitans.</title>
        <authorList>
            <person name="Podar M."/>
            <person name="Anderson I."/>
            <person name="Makarova K.S."/>
            <person name="Elkins J.G."/>
            <person name="Ivanova N."/>
            <person name="Wall M.A."/>
            <person name="Lykidis A."/>
            <person name="Mavromatis K."/>
            <person name="Sun H."/>
            <person name="Hudson M.E."/>
            <person name="Chen W."/>
            <person name="Deciu C."/>
            <person name="Hutchison D."/>
            <person name="Eads J.R."/>
            <person name="Anderson A."/>
            <person name="Fernandes F."/>
            <person name="Szeto E."/>
            <person name="Lapidus A."/>
            <person name="Kyrpides N.C."/>
            <person name="Saier M.H.Jr."/>
            <person name="Richardson P.M."/>
            <person name="Rachel R."/>
            <person name="Huber H."/>
            <person name="Eisen J.A."/>
            <person name="Koonin E.V."/>
            <person name="Keller M."/>
            <person name="Stetter K.O."/>
        </authorList>
    </citation>
    <scope>NUCLEOTIDE SEQUENCE [LARGE SCALE GENOMIC DNA]</scope>
    <source>
        <strain evidence="8">KIN4/I / DSM 18386 / JCM 14125</strain>
    </source>
</reference>
<dbReference type="InterPro" id="IPR005912">
    <property type="entry name" value="Pus10"/>
</dbReference>
<evidence type="ECO:0000256" key="5">
    <source>
        <dbReference type="HAMAP-Rule" id="MF_01893"/>
    </source>
</evidence>
<dbReference type="GeneID" id="5562594"/>
<evidence type="ECO:0000313" key="7">
    <source>
        <dbReference type="EMBL" id="ABU81525.1"/>
    </source>
</evidence>